<dbReference type="Proteomes" id="UP000653305">
    <property type="component" value="Unassembled WGS sequence"/>
</dbReference>
<sequence length="124" mass="13486">MIHIAQEIAAATWAALDGRRGNRPRERNQRGVGQTRGGETEGRGVETRGGAEGTAPATITSRPRTPLNPEDTAARLSISSPLKAHISIFKQKNIFSSRQKDDPDVEASSATVMEIDKGFRPIFF</sequence>
<accession>A0A830C4K3</accession>
<evidence type="ECO:0000313" key="3">
    <source>
        <dbReference type="Proteomes" id="UP000653305"/>
    </source>
</evidence>
<gene>
    <name evidence="2" type="ORF">PHJA_001064800</name>
</gene>
<organism evidence="2 3">
    <name type="scientific">Phtheirospermum japonicum</name>
    <dbReference type="NCBI Taxonomy" id="374723"/>
    <lineage>
        <taxon>Eukaryota</taxon>
        <taxon>Viridiplantae</taxon>
        <taxon>Streptophyta</taxon>
        <taxon>Embryophyta</taxon>
        <taxon>Tracheophyta</taxon>
        <taxon>Spermatophyta</taxon>
        <taxon>Magnoliopsida</taxon>
        <taxon>eudicotyledons</taxon>
        <taxon>Gunneridae</taxon>
        <taxon>Pentapetalae</taxon>
        <taxon>asterids</taxon>
        <taxon>lamiids</taxon>
        <taxon>Lamiales</taxon>
        <taxon>Orobanchaceae</taxon>
        <taxon>Orobanchaceae incertae sedis</taxon>
        <taxon>Phtheirospermum</taxon>
    </lineage>
</organism>
<name>A0A830C4K3_9LAMI</name>
<feature type="region of interest" description="Disordered" evidence="1">
    <location>
        <begin position="15"/>
        <end position="71"/>
    </location>
</feature>
<protein>
    <submittedName>
        <fullName evidence="2">Uncharacterized protein</fullName>
    </submittedName>
</protein>
<evidence type="ECO:0000313" key="2">
    <source>
        <dbReference type="EMBL" id="GFP89211.1"/>
    </source>
</evidence>
<dbReference type="AlphaFoldDB" id="A0A830C4K3"/>
<keyword evidence="3" id="KW-1185">Reference proteome</keyword>
<comment type="caution">
    <text evidence="2">The sequence shown here is derived from an EMBL/GenBank/DDBJ whole genome shotgun (WGS) entry which is preliminary data.</text>
</comment>
<proteinExistence type="predicted"/>
<reference evidence="2" key="1">
    <citation type="submission" date="2020-07" db="EMBL/GenBank/DDBJ databases">
        <title>Ethylene signaling mediates host invasion by parasitic plants.</title>
        <authorList>
            <person name="Yoshida S."/>
        </authorList>
    </citation>
    <scope>NUCLEOTIDE SEQUENCE</scope>
    <source>
        <strain evidence="2">Okayama</strain>
    </source>
</reference>
<feature type="compositionally biased region" description="Basic and acidic residues" evidence="1">
    <location>
        <begin position="17"/>
        <end position="29"/>
    </location>
</feature>
<dbReference type="EMBL" id="BMAC01000182">
    <property type="protein sequence ID" value="GFP89211.1"/>
    <property type="molecule type" value="Genomic_DNA"/>
</dbReference>
<evidence type="ECO:0000256" key="1">
    <source>
        <dbReference type="SAM" id="MobiDB-lite"/>
    </source>
</evidence>